<evidence type="ECO:0000313" key="1">
    <source>
        <dbReference type="EMBL" id="QBK92511.1"/>
    </source>
</evidence>
<dbReference type="SUPFAM" id="SSF140860">
    <property type="entry name" value="Pseudo ankyrin repeat-like"/>
    <property type="match status" value="1"/>
</dbReference>
<dbReference type="Gene3D" id="1.25.40.20">
    <property type="entry name" value="Ankyrin repeat-containing domain"/>
    <property type="match status" value="1"/>
</dbReference>
<reference evidence="1" key="1">
    <citation type="journal article" date="2019" name="MBio">
        <title>Virus Genomes from Deep Sea Sediments Expand the Ocean Megavirome and Support Independent Origins of Viral Gigantism.</title>
        <authorList>
            <person name="Backstrom D."/>
            <person name="Yutin N."/>
            <person name="Jorgensen S.L."/>
            <person name="Dharamshi J."/>
            <person name="Homa F."/>
            <person name="Zaremba-Niedwiedzka K."/>
            <person name="Spang A."/>
            <person name="Wolf Y.I."/>
            <person name="Koonin E.V."/>
            <person name="Ettema T.J."/>
        </authorList>
    </citation>
    <scope>NUCLEOTIDE SEQUENCE</scope>
</reference>
<accession>A0A481ZCW5</accession>
<protein>
    <submittedName>
        <fullName evidence="1">Ankyrin repeat protein</fullName>
    </submittedName>
</protein>
<dbReference type="InterPro" id="IPR036770">
    <property type="entry name" value="Ankyrin_rpt-contain_sf"/>
</dbReference>
<proteinExistence type="predicted"/>
<organism evidence="1">
    <name type="scientific">Pithovirus LCPAC401</name>
    <dbReference type="NCBI Taxonomy" id="2506595"/>
    <lineage>
        <taxon>Viruses</taxon>
        <taxon>Pithoviruses</taxon>
    </lineage>
</organism>
<name>A0A481ZCW5_9VIRU</name>
<dbReference type="EMBL" id="MK500578">
    <property type="protein sequence ID" value="QBK92511.1"/>
    <property type="molecule type" value="Genomic_DNA"/>
</dbReference>
<gene>
    <name evidence="1" type="ORF">LCPAC401_01490</name>
</gene>
<sequence>MAEDNHFSLQAVRKRDLDTLKNIDNLSQESIEKSMLIAAEKGYFEIFKYLVEKADEEKTQWGDYQEISAKEGHLNIFVYLNENKAEYIYDDWHDFMEYAVIRGDLEMVKYLDHGIIDEYIVLAMNHRHHHIAKYALENGNVRFMDLDEYLMGSLEQGYFDLVEIIVEQLEDIDWNQIYEEFEGDYEENSNKVVRAYIKSKIESNVDK</sequence>